<comment type="subcellular location">
    <subcellularLocation>
        <location evidence="1">Membrane</location>
        <topology evidence="1">Multi-pass membrane protein</topology>
    </subcellularLocation>
</comment>
<dbReference type="PANTHER" id="PTHR32322">
    <property type="entry name" value="INNER MEMBRANE TRANSPORTER"/>
    <property type="match status" value="1"/>
</dbReference>
<dbReference type="EMBL" id="DVMY01000016">
    <property type="protein sequence ID" value="HIU36757.1"/>
    <property type="molecule type" value="Genomic_DNA"/>
</dbReference>
<dbReference type="GO" id="GO:0016020">
    <property type="term" value="C:membrane"/>
    <property type="evidence" value="ECO:0007669"/>
    <property type="project" value="UniProtKB-SubCell"/>
</dbReference>
<dbReference type="InterPro" id="IPR050638">
    <property type="entry name" value="AA-Vitamin_Transporters"/>
</dbReference>
<dbReference type="InterPro" id="IPR000620">
    <property type="entry name" value="EamA_dom"/>
</dbReference>
<feature type="transmembrane region" description="Helical" evidence="6">
    <location>
        <begin position="274"/>
        <end position="291"/>
    </location>
</feature>
<evidence type="ECO:0000256" key="6">
    <source>
        <dbReference type="SAM" id="Phobius"/>
    </source>
</evidence>
<evidence type="ECO:0000256" key="1">
    <source>
        <dbReference type="ARBA" id="ARBA00004141"/>
    </source>
</evidence>
<feature type="transmembrane region" description="Helical" evidence="6">
    <location>
        <begin position="78"/>
        <end position="95"/>
    </location>
</feature>
<evidence type="ECO:0000256" key="4">
    <source>
        <dbReference type="ARBA" id="ARBA00022989"/>
    </source>
</evidence>
<proteinExistence type="inferred from homology"/>
<comment type="caution">
    <text evidence="8">The sequence shown here is derived from an EMBL/GenBank/DDBJ whole genome shotgun (WGS) entry which is preliminary data.</text>
</comment>
<evidence type="ECO:0000313" key="8">
    <source>
        <dbReference type="EMBL" id="HIU36757.1"/>
    </source>
</evidence>
<feature type="transmembrane region" description="Helical" evidence="6">
    <location>
        <begin position="101"/>
        <end position="121"/>
    </location>
</feature>
<feature type="transmembrane region" description="Helical" evidence="6">
    <location>
        <begin position="184"/>
        <end position="206"/>
    </location>
</feature>
<evidence type="ECO:0000259" key="7">
    <source>
        <dbReference type="Pfam" id="PF00892"/>
    </source>
</evidence>
<feature type="transmembrane region" description="Helical" evidence="6">
    <location>
        <begin position="212"/>
        <end position="237"/>
    </location>
</feature>
<gene>
    <name evidence="8" type="ORF">IAC56_00540</name>
</gene>
<accession>A0A9D1IIL9</accession>
<dbReference type="InterPro" id="IPR037185">
    <property type="entry name" value="EmrE-like"/>
</dbReference>
<comment type="similarity">
    <text evidence="2">Belongs to the EamA transporter family.</text>
</comment>
<protein>
    <submittedName>
        <fullName evidence="8">EamA family transporter</fullName>
    </submittedName>
</protein>
<evidence type="ECO:0000256" key="2">
    <source>
        <dbReference type="ARBA" id="ARBA00007362"/>
    </source>
</evidence>
<sequence>MEIRTLKGVGLASLAGICWGSMGVAAQYLMAQCQFTVLDLTSIRLLGAGLLLILLDIFWNRTKHVKAVFEKDNLKDILIYGIALLCSQSTFFMSISSSNAATATIMVLTSPLFIIAYLAIAHHRRIKVLEMICLVLAMVGVLLIITKGNWDTMEFSVAGVAWGLASAMLGAVGTIQPGRVVRKLTVFPVIGWAMTFSGAAACLYNNPLETNVIWNTMGIVCYLHIVLCGTIVSFCCFLKSMEFIAPPIASMLTCFEPLSAVVLSVALLGATFGVTEAIGAICILLTVFLLARAKTNQ</sequence>
<feature type="domain" description="EamA" evidence="7">
    <location>
        <begin position="7"/>
        <end position="145"/>
    </location>
</feature>
<feature type="transmembrane region" description="Helical" evidence="6">
    <location>
        <begin position="128"/>
        <end position="146"/>
    </location>
</feature>
<keyword evidence="5 6" id="KW-0472">Membrane</keyword>
<name>A0A9D1IIL9_9BURK</name>
<dbReference type="SUPFAM" id="SSF103481">
    <property type="entry name" value="Multidrug resistance efflux transporter EmrE"/>
    <property type="match status" value="2"/>
</dbReference>
<evidence type="ECO:0000256" key="3">
    <source>
        <dbReference type="ARBA" id="ARBA00022692"/>
    </source>
</evidence>
<reference evidence="8" key="2">
    <citation type="journal article" date="2021" name="PeerJ">
        <title>Extensive microbial diversity within the chicken gut microbiome revealed by metagenomics and culture.</title>
        <authorList>
            <person name="Gilroy R."/>
            <person name="Ravi A."/>
            <person name="Getino M."/>
            <person name="Pursley I."/>
            <person name="Horton D.L."/>
            <person name="Alikhan N.F."/>
            <person name="Baker D."/>
            <person name="Gharbi K."/>
            <person name="Hall N."/>
            <person name="Watson M."/>
            <person name="Adriaenssens E.M."/>
            <person name="Foster-Nyarko E."/>
            <person name="Jarju S."/>
            <person name="Secka A."/>
            <person name="Antonio M."/>
            <person name="Oren A."/>
            <person name="Chaudhuri R.R."/>
            <person name="La Ragione R."/>
            <person name="Hildebrand F."/>
            <person name="Pallen M.J."/>
        </authorList>
    </citation>
    <scope>NUCLEOTIDE SEQUENCE</scope>
    <source>
        <strain evidence="8">7463</strain>
    </source>
</reference>
<feature type="transmembrane region" description="Helical" evidence="6">
    <location>
        <begin position="152"/>
        <end position="172"/>
    </location>
</feature>
<dbReference type="AlphaFoldDB" id="A0A9D1IIL9"/>
<evidence type="ECO:0000256" key="5">
    <source>
        <dbReference type="ARBA" id="ARBA00023136"/>
    </source>
</evidence>
<keyword evidence="3 6" id="KW-0812">Transmembrane</keyword>
<organism evidence="8 9">
    <name type="scientific">Candidatus Aphodousia faecigallinarum</name>
    <dbReference type="NCBI Taxonomy" id="2840677"/>
    <lineage>
        <taxon>Bacteria</taxon>
        <taxon>Pseudomonadati</taxon>
        <taxon>Pseudomonadota</taxon>
        <taxon>Betaproteobacteria</taxon>
        <taxon>Burkholderiales</taxon>
        <taxon>Sutterellaceae</taxon>
        <taxon>Sutterellaceae incertae sedis</taxon>
        <taxon>Candidatus Aphodousia</taxon>
    </lineage>
</organism>
<feature type="transmembrane region" description="Helical" evidence="6">
    <location>
        <begin position="249"/>
        <end position="268"/>
    </location>
</feature>
<dbReference type="PANTHER" id="PTHR32322:SF2">
    <property type="entry name" value="EAMA DOMAIN-CONTAINING PROTEIN"/>
    <property type="match status" value="1"/>
</dbReference>
<feature type="transmembrane region" description="Helical" evidence="6">
    <location>
        <begin position="41"/>
        <end position="58"/>
    </location>
</feature>
<evidence type="ECO:0000313" key="9">
    <source>
        <dbReference type="Proteomes" id="UP000824083"/>
    </source>
</evidence>
<feature type="domain" description="EamA" evidence="7">
    <location>
        <begin position="159"/>
        <end position="291"/>
    </location>
</feature>
<dbReference type="Pfam" id="PF00892">
    <property type="entry name" value="EamA"/>
    <property type="match status" value="2"/>
</dbReference>
<reference evidence="8" key="1">
    <citation type="submission" date="2020-10" db="EMBL/GenBank/DDBJ databases">
        <authorList>
            <person name="Gilroy R."/>
        </authorList>
    </citation>
    <scope>NUCLEOTIDE SEQUENCE</scope>
    <source>
        <strain evidence="8">7463</strain>
    </source>
</reference>
<dbReference type="Proteomes" id="UP000824083">
    <property type="component" value="Unassembled WGS sequence"/>
</dbReference>
<keyword evidence="4 6" id="KW-1133">Transmembrane helix</keyword>